<dbReference type="GO" id="GO:0005886">
    <property type="term" value="C:plasma membrane"/>
    <property type="evidence" value="ECO:0007669"/>
    <property type="project" value="UniProtKB-SubCell"/>
</dbReference>
<keyword evidence="4 12" id="KW-1003">Cell membrane</keyword>
<evidence type="ECO:0000256" key="10">
    <source>
        <dbReference type="ARBA" id="ARBA00023004"/>
    </source>
</evidence>
<dbReference type="Proteomes" id="UP000527860">
    <property type="component" value="Unassembled WGS sequence"/>
</dbReference>
<dbReference type="GO" id="GO:0009055">
    <property type="term" value="F:electron transfer activity"/>
    <property type="evidence" value="ECO:0007669"/>
    <property type="project" value="UniProtKB-UniRule"/>
</dbReference>
<organism evidence="13 16">
    <name type="scientific">Salinicoccus roseus</name>
    <dbReference type="NCBI Taxonomy" id="45670"/>
    <lineage>
        <taxon>Bacteria</taxon>
        <taxon>Bacillati</taxon>
        <taxon>Bacillota</taxon>
        <taxon>Bacilli</taxon>
        <taxon>Bacillales</taxon>
        <taxon>Staphylococcaceae</taxon>
        <taxon>Salinicoccus</taxon>
    </lineage>
</organism>
<feature type="transmembrane region" description="Helical" evidence="12">
    <location>
        <begin position="318"/>
        <end position="342"/>
    </location>
</feature>
<name>A0A0C2HJX8_9STAP</name>
<dbReference type="Proteomes" id="UP000216682">
    <property type="component" value="Unassembled WGS sequence"/>
</dbReference>
<feature type="transmembrane region" description="Helical" evidence="12">
    <location>
        <begin position="222"/>
        <end position="242"/>
    </location>
</feature>
<dbReference type="EMBL" id="NPEZ01000001">
    <property type="protein sequence ID" value="OZT78500.1"/>
    <property type="molecule type" value="Genomic_DNA"/>
</dbReference>
<feature type="transmembrane region" description="Helical" evidence="12">
    <location>
        <begin position="181"/>
        <end position="202"/>
    </location>
</feature>
<evidence type="ECO:0000256" key="4">
    <source>
        <dbReference type="ARBA" id="ARBA00022475"/>
    </source>
</evidence>
<keyword evidence="6 12" id="KW-0812">Transmembrane</keyword>
<feature type="transmembrane region" description="Helical" evidence="12">
    <location>
        <begin position="58"/>
        <end position="79"/>
    </location>
</feature>
<keyword evidence="3 12" id="KW-0813">Transport</keyword>
<dbReference type="EMBL" id="JXII01000010">
    <property type="protein sequence ID" value="KIH69856.1"/>
    <property type="molecule type" value="Genomic_DNA"/>
</dbReference>
<reference evidence="14" key="3">
    <citation type="submission" date="2020-04" db="EMBL/GenBank/DDBJ databases">
        <authorList>
            <person name="Tanveer F."/>
            <person name="Xie Y."/>
            <person name="Shinwari Z.K."/>
        </authorList>
    </citation>
    <scope>NUCLEOTIDE SEQUENCE</scope>
    <source>
        <strain evidence="14">MOSEL-ME25</strain>
    </source>
</reference>
<keyword evidence="7 12" id="KW-0479">Metal-binding</keyword>
<protein>
    <submittedName>
        <fullName evidence="13">Cytochrome D ubiquinol oxidase subunit I</fullName>
    </submittedName>
    <submittedName>
        <fullName evidence="14">Cytochrome ubiquinol oxidase subunit I</fullName>
    </submittedName>
</protein>
<comment type="caution">
    <text evidence="13">The sequence shown here is derived from an EMBL/GenBank/DDBJ whole genome shotgun (WGS) entry which is preliminary data.</text>
</comment>
<evidence type="ECO:0000256" key="1">
    <source>
        <dbReference type="ARBA" id="ARBA00004651"/>
    </source>
</evidence>
<feature type="transmembrane region" description="Helical" evidence="12">
    <location>
        <begin position="354"/>
        <end position="377"/>
    </location>
</feature>
<evidence type="ECO:0000256" key="12">
    <source>
        <dbReference type="PIRNR" id="PIRNR006446"/>
    </source>
</evidence>
<keyword evidence="10 12" id="KW-0408">Iron</keyword>
<evidence type="ECO:0000313" key="13">
    <source>
        <dbReference type="EMBL" id="KIH69856.1"/>
    </source>
</evidence>
<evidence type="ECO:0000313" key="15">
    <source>
        <dbReference type="EMBL" id="OZT78500.1"/>
    </source>
</evidence>
<evidence type="ECO:0000313" key="14">
    <source>
        <dbReference type="EMBL" id="MDB0579318.1"/>
    </source>
</evidence>
<evidence type="ECO:0000313" key="18">
    <source>
        <dbReference type="Proteomes" id="UP000527860"/>
    </source>
</evidence>
<dbReference type="GeneID" id="77846323"/>
<reference evidence="14" key="4">
    <citation type="submission" date="2022-12" db="EMBL/GenBank/DDBJ databases">
        <title>Genome analysis and biological profiling of marine Salinicoccus roseus MOSEL-ME25.</title>
        <authorList>
            <person name="Mirza F.T."/>
            <person name="Xie Y."/>
            <person name="Shinwari Z.K."/>
        </authorList>
    </citation>
    <scope>NUCLEOTIDE SEQUENCE</scope>
    <source>
        <strain evidence="14">MOSEL-ME25</strain>
    </source>
</reference>
<keyword evidence="18" id="KW-1185">Reference proteome</keyword>
<dbReference type="InterPro" id="IPR002585">
    <property type="entry name" value="Cyt-d_ubiquinol_oxidase_su_1"/>
</dbReference>
<dbReference type="GO" id="GO:0020037">
    <property type="term" value="F:heme binding"/>
    <property type="evidence" value="ECO:0007669"/>
    <property type="project" value="TreeGrafter"/>
</dbReference>
<dbReference type="RefSeq" id="WP_040106920.1">
    <property type="nucleotide sequence ID" value="NZ_JABEVU030000001.1"/>
</dbReference>
<evidence type="ECO:0000256" key="8">
    <source>
        <dbReference type="ARBA" id="ARBA00022982"/>
    </source>
</evidence>
<dbReference type="GO" id="GO:0046872">
    <property type="term" value="F:metal ion binding"/>
    <property type="evidence" value="ECO:0007669"/>
    <property type="project" value="UniProtKB-UniRule"/>
</dbReference>
<accession>A0A0C2HJX8</accession>
<dbReference type="EMBL" id="JABEVU030000001">
    <property type="protein sequence ID" value="MDB0579318.1"/>
    <property type="molecule type" value="Genomic_DNA"/>
</dbReference>
<keyword evidence="11 12" id="KW-0472">Membrane</keyword>
<sequence>MDEVIIGRVLTASTLGFHIIFATIGVGIPIVFMVLEFLGLRNKDAMYLTMARRIAKGYTVTVAVGVVTGTIIGLQLSLIWPDFMRLGGQIIALPLFMETFAFFFEAIFLGIFLYTWDRFKNPWHHWLLNIPIVIGSTLSAVFITTVNSFMNTPAGFDLVDGALVNVDPLAAMFNPSSWVRIFHVVVTAYMTAVFIIASIGAFKLLRSKFKEDREYHKKGLKVMMVLGLVMASLTVLAGDFSAKFLHEHQPEKLAAMEWHFETEDNADLILFGVLDEETQEVSYALKIPSVLSFLAGNSFDTEVTGLNDIPEDEQPPLIIHYFFDMMVFFGMYGLTVALIYFLAKFSKFDEHHPALLYAYVLTGPLSMAAIESGWFLAEMGRQPWILRGYMRVSEAVTNADGLGLTLIAFVLLYAVLGVTCIYVLLRMFQGKSADTERLEMYGEDYKGGRLP</sequence>
<dbReference type="GO" id="GO:0019646">
    <property type="term" value="P:aerobic electron transport chain"/>
    <property type="evidence" value="ECO:0007669"/>
    <property type="project" value="InterPro"/>
</dbReference>
<comment type="subcellular location">
    <subcellularLocation>
        <location evidence="1">Cell membrane</location>
        <topology evidence="1">Multi-pass membrane protein</topology>
    </subcellularLocation>
</comment>
<evidence type="ECO:0000313" key="16">
    <source>
        <dbReference type="Proteomes" id="UP000031546"/>
    </source>
</evidence>
<keyword evidence="8 12" id="KW-0249">Electron transport</keyword>
<dbReference type="STRING" id="45670.SN16_12295"/>
<comment type="similarity">
    <text evidence="2 12">Belongs to the cytochrome ubiquinol oxidase subunit 1 family.</text>
</comment>
<reference evidence="13 16" key="1">
    <citation type="submission" date="2015-01" db="EMBL/GenBank/DDBJ databases">
        <title>Genome sequences of high lactate-tolerant strain Salinicoccus roseus W12 with industrial interest.</title>
        <authorList>
            <person name="Wang H."/>
            <person name="Yu B."/>
        </authorList>
    </citation>
    <scope>NUCLEOTIDE SEQUENCE [LARGE SCALE GENOMIC DNA]</scope>
    <source>
        <strain evidence="13 16">W12</strain>
    </source>
</reference>
<feature type="transmembrane region" description="Helical" evidence="12">
    <location>
        <begin position="15"/>
        <end position="38"/>
    </location>
</feature>
<feature type="transmembrane region" description="Helical" evidence="12">
    <location>
        <begin position="126"/>
        <end position="150"/>
    </location>
</feature>
<dbReference type="PIRSF" id="PIRSF006446">
    <property type="entry name" value="Cyt_quinol_oxidase_1"/>
    <property type="match status" value="1"/>
</dbReference>
<reference evidence="15 17" key="2">
    <citation type="submission" date="2017-07" db="EMBL/GenBank/DDBJ databases">
        <title>Shotgun whole genome sequences of three halophilic bacterial isolates.</title>
        <authorList>
            <person name="Pozzo T."/>
            <person name="Higdon S.M."/>
            <person name="Quillaguaman J."/>
        </authorList>
    </citation>
    <scope>NUCLEOTIDE SEQUENCE [LARGE SCALE GENOMIC DNA]</scope>
    <source>
        <strain evidence="15 17">BU-1</strain>
    </source>
</reference>
<proteinExistence type="inferred from homology"/>
<feature type="transmembrane region" description="Helical" evidence="12">
    <location>
        <begin position="402"/>
        <end position="425"/>
    </location>
</feature>
<dbReference type="Pfam" id="PF01654">
    <property type="entry name" value="Cyt_bd_oxida_I"/>
    <property type="match status" value="1"/>
</dbReference>
<dbReference type="OrthoDB" id="9807042at2"/>
<evidence type="ECO:0000256" key="11">
    <source>
        <dbReference type="ARBA" id="ARBA00023136"/>
    </source>
</evidence>
<evidence type="ECO:0000256" key="3">
    <source>
        <dbReference type="ARBA" id="ARBA00022448"/>
    </source>
</evidence>
<dbReference type="GO" id="GO:0016682">
    <property type="term" value="F:oxidoreductase activity, acting on diphenols and related substances as donors, oxygen as acceptor"/>
    <property type="evidence" value="ECO:0007669"/>
    <property type="project" value="TreeGrafter"/>
</dbReference>
<dbReference type="Proteomes" id="UP000031546">
    <property type="component" value="Unassembled WGS sequence"/>
</dbReference>
<keyword evidence="5 12" id="KW-0349">Heme</keyword>
<gene>
    <name evidence="15" type="ORF">CFN03_04255</name>
    <name evidence="14" type="ORF">F7P68_0002025</name>
    <name evidence="13" type="ORF">SN16_12295</name>
</gene>
<evidence type="ECO:0000256" key="2">
    <source>
        <dbReference type="ARBA" id="ARBA00009819"/>
    </source>
</evidence>
<dbReference type="PANTHER" id="PTHR30365">
    <property type="entry name" value="CYTOCHROME D UBIQUINOL OXIDASE"/>
    <property type="match status" value="1"/>
</dbReference>
<evidence type="ECO:0000256" key="9">
    <source>
        <dbReference type="ARBA" id="ARBA00022989"/>
    </source>
</evidence>
<evidence type="ECO:0000256" key="7">
    <source>
        <dbReference type="ARBA" id="ARBA00022723"/>
    </source>
</evidence>
<evidence type="ECO:0000313" key="17">
    <source>
        <dbReference type="Proteomes" id="UP000216682"/>
    </source>
</evidence>
<dbReference type="GO" id="GO:0070069">
    <property type="term" value="C:cytochrome complex"/>
    <property type="evidence" value="ECO:0007669"/>
    <property type="project" value="UniProtKB-UniRule"/>
</dbReference>
<keyword evidence="9 12" id="KW-1133">Transmembrane helix</keyword>
<evidence type="ECO:0000256" key="5">
    <source>
        <dbReference type="ARBA" id="ARBA00022617"/>
    </source>
</evidence>
<dbReference type="PANTHER" id="PTHR30365:SF14">
    <property type="entry name" value="CYTOCHROME BD MENAQUINOL OXIDASE SUBUNIT I-RELATED"/>
    <property type="match status" value="1"/>
</dbReference>
<feature type="transmembrane region" description="Helical" evidence="12">
    <location>
        <begin position="91"/>
        <end position="114"/>
    </location>
</feature>
<evidence type="ECO:0000256" key="6">
    <source>
        <dbReference type="ARBA" id="ARBA00022692"/>
    </source>
</evidence>
<dbReference type="AlphaFoldDB" id="A0A0C2HJX8"/>